<reference evidence="1" key="2">
    <citation type="journal article" date="2021" name="PeerJ">
        <title>Extensive microbial diversity within the chicken gut microbiome revealed by metagenomics and culture.</title>
        <authorList>
            <person name="Gilroy R."/>
            <person name="Ravi A."/>
            <person name="Getino M."/>
            <person name="Pursley I."/>
            <person name="Horton D.L."/>
            <person name="Alikhan N.F."/>
            <person name="Baker D."/>
            <person name="Gharbi K."/>
            <person name="Hall N."/>
            <person name="Watson M."/>
            <person name="Adriaenssens E.M."/>
            <person name="Foster-Nyarko E."/>
            <person name="Jarju S."/>
            <person name="Secka A."/>
            <person name="Antonio M."/>
            <person name="Oren A."/>
            <person name="Chaudhuri R.R."/>
            <person name="La Ragione R."/>
            <person name="Hildebrand F."/>
            <person name="Pallen M.J."/>
        </authorList>
    </citation>
    <scope>NUCLEOTIDE SEQUENCE</scope>
    <source>
        <strain evidence="1">ChiBcec16-1751</strain>
    </source>
</reference>
<dbReference type="AlphaFoldDB" id="A0A9D1JTC0"/>
<organism evidence="1 2">
    <name type="scientific">Candidatus Avoscillospira avistercoris</name>
    <dbReference type="NCBI Taxonomy" id="2840707"/>
    <lineage>
        <taxon>Bacteria</taxon>
        <taxon>Bacillati</taxon>
        <taxon>Bacillota</taxon>
        <taxon>Clostridia</taxon>
        <taxon>Eubacteriales</taxon>
        <taxon>Oscillospiraceae</taxon>
        <taxon>Oscillospiraceae incertae sedis</taxon>
        <taxon>Candidatus Avoscillospira</taxon>
    </lineage>
</organism>
<evidence type="ECO:0000313" key="2">
    <source>
        <dbReference type="Proteomes" id="UP000886741"/>
    </source>
</evidence>
<reference evidence="1" key="1">
    <citation type="submission" date="2020-10" db="EMBL/GenBank/DDBJ databases">
        <authorList>
            <person name="Gilroy R."/>
        </authorList>
    </citation>
    <scope>NUCLEOTIDE SEQUENCE</scope>
    <source>
        <strain evidence="1">ChiBcec16-1751</strain>
    </source>
</reference>
<gene>
    <name evidence="1" type="ORF">IAA83_07750</name>
</gene>
<proteinExistence type="predicted"/>
<name>A0A9D1JTC0_9FIRM</name>
<dbReference type="Proteomes" id="UP000886741">
    <property type="component" value="Unassembled WGS sequence"/>
</dbReference>
<sequence>MKHQGRILWAIAMTAATMTTISGYTLAVSRQPMPELPPAVTLETVAEPLPSEPLLVVLRDETKEQGVVTVTDETGDPAATAEKNALGEYILELEPGQRYTVTTDSGLETAFYLEENAAVSNVTGSGWTDGEQLHLDREVRCTLRILRAGGAECLYTLTGDGVAEQRALYTSEGGSQAQAVFAGLEPGTYTLSDTDGLLRTVHLTEKQPEVVLGLD</sequence>
<evidence type="ECO:0000313" key="1">
    <source>
        <dbReference type="EMBL" id="HIS65245.1"/>
    </source>
</evidence>
<comment type="caution">
    <text evidence="1">The sequence shown here is derived from an EMBL/GenBank/DDBJ whole genome shotgun (WGS) entry which is preliminary data.</text>
</comment>
<accession>A0A9D1JTC0</accession>
<protein>
    <submittedName>
        <fullName evidence="1">Uncharacterized protein</fullName>
    </submittedName>
</protein>
<dbReference type="EMBL" id="DVJJ01000118">
    <property type="protein sequence ID" value="HIS65245.1"/>
    <property type="molecule type" value="Genomic_DNA"/>
</dbReference>